<feature type="compositionally biased region" description="Low complexity" evidence="1">
    <location>
        <begin position="155"/>
        <end position="169"/>
    </location>
</feature>
<dbReference type="Proteomes" id="UP000290288">
    <property type="component" value="Unassembled WGS sequence"/>
</dbReference>
<evidence type="ECO:0000313" key="4">
    <source>
        <dbReference type="Proteomes" id="UP000290288"/>
    </source>
</evidence>
<dbReference type="EMBL" id="SDEE01000117">
    <property type="protein sequence ID" value="RXW21193.1"/>
    <property type="molecule type" value="Genomic_DNA"/>
</dbReference>
<feature type="compositionally biased region" description="Polar residues" evidence="1">
    <location>
        <begin position="170"/>
        <end position="183"/>
    </location>
</feature>
<keyword evidence="4" id="KW-1185">Reference proteome</keyword>
<gene>
    <name evidence="3" type="ORF">EST38_g4660</name>
</gene>
<organism evidence="3 4">
    <name type="scientific">Candolleomyces aberdarensis</name>
    <dbReference type="NCBI Taxonomy" id="2316362"/>
    <lineage>
        <taxon>Eukaryota</taxon>
        <taxon>Fungi</taxon>
        <taxon>Dikarya</taxon>
        <taxon>Basidiomycota</taxon>
        <taxon>Agaricomycotina</taxon>
        <taxon>Agaricomycetes</taxon>
        <taxon>Agaricomycetidae</taxon>
        <taxon>Agaricales</taxon>
        <taxon>Agaricineae</taxon>
        <taxon>Psathyrellaceae</taxon>
        <taxon>Candolleomyces</taxon>
    </lineage>
</organism>
<sequence length="251" mass="26518">MALSRAETWLYSIAPGDTIELELPRFLILKNASLQAKVVDPEDRTSLELTYTPAGSDIPKSTILATFYKNRMDSVKLDLTLHPGRQYTLTVIGKNHVDVIGDLPEHDARTSHLGAEVSTTSSPVRTNPAPSAVPKRRLESKPAGAHDKNDGSQAGVGAVKKSKGKAAAGRQQTLQKTESTGSVTRARAKSAAKAKPSSDATNGPSDGGAVGSKRSAVVSEAGAKKRKLDTPPSEVPTTMKQQSGTRTKVVI</sequence>
<protein>
    <recommendedName>
        <fullName evidence="2">Nucleoplasmin-like domain-containing protein</fullName>
    </recommendedName>
</protein>
<evidence type="ECO:0000256" key="1">
    <source>
        <dbReference type="SAM" id="MobiDB-lite"/>
    </source>
</evidence>
<comment type="caution">
    <text evidence="3">The sequence shown here is derived from an EMBL/GenBank/DDBJ whole genome shotgun (WGS) entry which is preliminary data.</text>
</comment>
<dbReference type="Pfam" id="PF17800">
    <property type="entry name" value="NPL"/>
    <property type="match status" value="1"/>
</dbReference>
<name>A0A4Q2DMK8_9AGAR</name>
<dbReference type="Gene3D" id="2.60.120.340">
    <property type="entry name" value="Nucleoplasmin core domain"/>
    <property type="match status" value="1"/>
</dbReference>
<reference evidence="3 4" key="1">
    <citation type="submission" date="2019-01" db="EMBL/GenBank/DDBJ databases">
        <title>Draft genome sequence of Psathyrella aberdarensis IHI B618.</title>
        <authorList>
            <person name="Buettner E."/>
            <person name="Kellner H."/>
        </authorList>
    </citation>
    <scope>NUCLEOTIDE SEQUENCE [LARGE SCALE GENOMIC DNA]</scope>
    <source>
        <strain evidence="3 4">IHI B618</strain>
    </source>
</reference>
<feature type="region of interest" description="Disordered" evidence="1">
    <location>
        <begin position="113"/>
        <end position="251"/>
    </location>
</feature>
<evidence type="ECO:0000313" key="3">
    <source>
        <dbReference type="EMBL" id="RXW21193.1"/>
    </source>
</evidence>
<dbReference type="AlphaFoldDB" id="A0A4Q2DMK8"/>
<accession>A0A4Q2DMK8</accession>
<feature type="domain" description="Nucleoplasmin-like" evidence="2">
    <location>
        <begin position="9"/>
        <end position="101"/>
    </location>
</feature>
<evidence type="ECO:0000259" key="2">
    <source>
        <dbReference type="Pfam" id="PF17800"/>
    </source>
</evidence>
<feature type="compositionally biased region" description="Polar residues" evidence="1">
    <location>
        <begin position="235"/>
        <end position="251"/>
    </location>
</feature>
<dbReference type="InterPro" id="IPR041232">
    <property type="entry name" value="NPL"/>
</dbReference>
<feature type="compositionally biased region" description="Polar residues" evidence="1">
    <location>
        <begin position="117"/>
        <end position="129"/>
    </location>
</feature>
<proteinExistence type="predicted"/>
<dbReference type="OrthoDB" id="3100328at2759"/>
<feature type="compositionally biased region" description="Basic and acidic residues" evidence="1">
    <location>
        <begin position="136"/>
        <end position="150"/>
    </location>
</feature>